<dbReference type="AlphaFoldDB" id="A0A1V6QCQ4"/>
<dbReference type="Proteomes" id="UP000191672">
    <property type="component" value="Unassembled WGS sequence"/>
</dbReference>
<accession>A0A1V6QCQ4</accession>
<evidence type="ECO:0000256" key="1">
    <source>
        <dbReference type="SAM" id="SignalP"/>
    </source>
</evidence>
<reference evidence="3" key="1">
    <citation type="journal article" date="2017" name="Nat. Microbiol.">
        <title>Global analysis of biosynthetic gene clusters reveals vast potential of secondary metabolite production in Penicillium species.</title>
        <authorList>
            <person name="Nielsen J.C."/>
            <person name="Grijseels S."/>
            <person name="Prigent S."/>
            <person name="Ji B."/>
            <person name="Dainat J."/>
            <person name="Nielsen K.F."/>
            <person name="Frisvad J.C."/>
            <person name="Workman M."/>
            <person name="Nielsen J."/>
        </authorList>
    </citation>
    <scope>NUCLEOTIDE SEQUENCE [LARGE SCALE GENOMIC DNA]</scope>
    <source>
        <strain evidence="3">IBT 31811</strain>
    </source>
</reference>
<feature type="chain" id="PRO_5012370442" evidence="1">
    <location>
        <begin position="25"/>
        <end position="102"/>
    </location>
</feature>
<comment type="caution">
    <text evidence="2">The sequence shown here is derived from an EMBL/GenBank/DDBJ whole genome shotgun (WGS) entry which is preliminary data.</text>
</comment>
<dbReference type="STRING" id="416450.A0A1V6QCQ4"/>
<evidence type="ECO:0000313" key="2">
    <source>
        <dbReference type="EMBL" id="OQD86991.1"/>
    </source>
</evidence>
<keyword evidence="1" id="KW-0732">Signal</keyword>
<evidence type="ECO:0000313" key="3">
    <source>
        <dbReference type="Proteomes" id="UP000191672"/>
    </source>
</evidence>
<dbReference type="EMBL" id="MDYN01000006">
    <property type="protein sequence ID" value="OQD86991.1"/>
    <property type="molecule type" value="Genomic_DNA"/>
</dbReference>
<organism evidence="2 3">
    <name type="scientific">Penicillium antarcticum</name>
    <dbReference type="NCBI Taxonomy" id="416450"/>
    <lineage>
        <taxon>Eukaryota</taxon>
        <taxon>Fungi</taxon>
        <taxon>Dikarya</taxon>
        <taxon>Ascomycota</taxon>
        <taxon>Pezizomycotina</taxon>
        <taxon>Eurotiomycetes</taxon>
        <taxon>Eurotiomycetidae</taxon>
        <taxon>Eurotiales</taxon>
        <taxon>Aspergillaceae</taxon>
        <taxon>Penicillium</taxon>
    </lineage>
</organism>
<feature type="signal peptide" evidence="1">
    <location>
        <begin position="1"/>
        <end position="24"/>
    </location>
</feature>
<proteinExistence type="predicted"/>
<name>A0A1V6QCQ4_9EURO</name>
<sequence length="102" mass="11534">MHVDNKNCQAVLAFAFFLVVCSLGLEPKDEVLSLNNGNTQNKEQLSAQWIHILRNGCSMLCPVWDDLTSGPLAPFTALWRDDLSVSLLVRMIHYWLLYCPPS</sequence>
<gene>
    <name evidence="2" type="ORF">PENANT_c006G05263</name>
</gene>
<protein>
    <submittedName>
        <fullName evidence="2">Uncharacterized protein</fullName>
    </submittedName>
</protein>
<keyword evidence="3" id="KW-1185">Reference proteome</keyword>